<proteinExistence type="predicted"/>
<gene>
    <name evidence="1" type="ORF">GCM10007362_48670</name>
</gene>
<dbReference type="Proteomes" id="UP000605427">
    <property type="component" value="Unassembled WGS sequence"/>
</dbReference>
<comment type="caution">
    <text evidence="1">The sequence shown here is derived from an EMBL/GenBank/DDBJ whole genome shotgun (WGS) entry which is preliminary data.</text>
</comment>
<organism evidence="1 2">
    <name type="scientific">Saccharibacillus endophyticus</name>
    <dbReference type="NCBI Taxonomy" id="2060666"/>
    <lineage>
        <taxon>Bacteria</taxon>
        <taxon>Bacillati</taxon>
        <taxon>Bacillota</taxon>
        <taxon>Bacilli</taxon>
        <taxon>Bacillales</taxon>
        <taxon>Paenibacillaceae</taxon>
        <taxon>Saccharibacillus</taxon>
    </lineage>
</organism>
<dbReference type="EMBL" id="BMDD01000008">
    <property type="protein sequence ID" value="GGH87170.1"/>
    <property type="molecule type" value="Genomic_DNA"/>
</dbReference>
<accession>A0ABQ2A6S9</accession>
<evidence type="ECO:0000313" key="2">
    <source>
        <dbReference type="Proteomes" id="UP000605427"/>
    </source>
</evidence>
<evidence type="ECO:0000313" key="1">
    <source>
        <dbReference type="EMBL" id="GGH87170.1"/>
    </source>
</evidence>
<name>A0ABQ2A6S9_9BACL</name>
<sequence>MIEIKPKTYSIFIYVLQLLKRIDFSSPNKRSENCNGSPKKFFLTKLITEKINMRLNKRKNSNLAFFLEINTTKKIKIYNAQLTTNSIGL</sequence>
<reference evidence="2" key="1">
    <citation type="journal article" date="2019" name="Int. J. Syst. Evol. Microbiol.">
        <title>The Global Catalogue of Microorganisms (GCM) 10K type strain sequencing project: providing services to taxonomists for standard genome sequencing and annotation.</title>
        <authorList>
            <consortium name="The Broad Institute Genomics Platform"/>
            <consortium name="The Broad Institute Genome Sequencing Center for Infectious Disease"/>
            <person name="Wu L."/>
            <person name="Ma J."/>
        </authorList>
    </citation>
    <scope>NUCLEOTIDE SEQUENCE [LARGE SCALE GENOMIC DNA]</scope>
    <source>
        <strain evidence="2">CCM 8702</strain>
    </source>
</reference>
<keyword evidence="2" id="KW-1185">Reference proteome</keyword>
<protein>
    <submittedName>
        <fullName evidence="1">Uncharacterized protein</fullName>
    </submittedName>
</protein>